<evidence type="ECO:0000313" key="3">
    <source>
        <dbReference type="Proteomes" id="UP000054538"/>
    </source>
</evidence>
<gene>
    <name evidence="2" type="ORF">PAXRUDRAFT_139683</name>
</gene>
<proteinExistence type="predicted"/>
<dbReference type="OrthoDB" id="2689915at2759"/>
<feature type="non-terminal residue" evidence="2">
    <location>
        <position position="1"/>
    </location>
</feature>
<evidence type="ECO:0000256" key="1">
    <source>
        <dbReference type="SAM" id="MobiDB-lite"/>
    </source>
</evidence>
<sequence>DEIVEAFPFFPTLHCIFSACLNITPIPITMGVGPHRKKTVHFQALSDDKSNPPASMPEQHSQMLVYTRFSRLNKPVTNPPWHDWDKENIPLSQPQPTPPLLQSAATPEKHPSKLLSITESIEKAKECISKLPKKCSVTLDTLIDLQQANLNAINSQADAEMHMQECQMLLKEYEAGVWNASEYKEKLGELMARPAKHSHQAAGGD</sequence>
<organism evidence="2 3">
    <name type="scientific">Paxillus rubicundulus Ve08.2h10</name>
    <dbReference type="NCBI Taxonomy" id="930991"/>
    <lineage>
        <taxon>Eukaryota</taxon>
        <taxon>Fungi</taxon>
        <taxon>Dikarya</taxon>
        <taxon>Basidiomycota</taxon>
        <taxon>Agaricomycotina</taxon>
        <taxon>Agaricomycetes</taxon>
        <taxon>Agaricomycetidae</taxon>
        <taxon>Boletales</taxon>
        <taxon>Paxilineae</taxon>
        <taxon>Paxillaceae</taxon>
        <taxon>Paxillus</taxon>
    </lineage>
</organism>
<accession>A0A0D0E466</accession>
<name>A0A0D0E466_9AGAM</name>
<dbReference type="Proteomes" id="UP000054538">
    <property type="component" value="Unassembled WGS sequence"/>
</dbReference>
<protein>
    <submittedName>
        <fullName evidence="2">Uncharacterized protein</fullName>
    </submittedName>
</protein>
<dbReference type="InParanoid" id="A0A0D0E466"/>
<keyword evidence="3" id="KW-1185">Reference proteome</keyword>
<dbReference type="AlphaFoldDB" id="A0A0D0E466"/>
<reference evidence="3" key="2">
    <citation type="submission" date="2015-01" db="EMBL/GenBank/DDBJ databases">
        <title>Evolutionary Origins and Diversification of the Mycorrhizal Mutualists.</title>
        <authorList>
            <consortium name="DOE Joint Genome Institute"/>
            <consortium name="Mycorrhizal Genomics Consortium"/>
            <person name="Kohler A."/>
            <person name="Kuo A."/>
            <person name="Nagy L.G."/>
            <person name="Floudas D."/>
            <person name="Copeland A."/>
            <person name="Barry K.W."/>
            <person name="Cichocki N."/>
            <person name="Veneault-Fourrey C."/>
            <person name="LaButti K."/>
            <person name="Lindquist E.A."/>
            <person name="Lipzen A."/>
            <person name="Lundell T."/>
            <person name="Morin E."/>
            <person name="Murat C."/>
            <person name="Riley R."/>
            <person name="Ohm R."/>
            <person name="Sun H."/>
            <person name="Tunlid A."/>
            <person name="Henrissat B."/>
            <person name="Grigoriev I.V."/>
            <person name="Hibbett D.S."/>
            <person name="Martin F."/>
        </authorList>
    </citation>
    <scope>NUCLEOTIDE SEQUENCE [LARGE SCALE GENOMIC DNA]</scope>
    <source>
        <strain evidence="3">Ve08.2h10</strain>
    </source>
</reference>
<dbReference type="HOGENOM" id="CLU_123673_0_0_1"/>
<evidence type="ECO:0000313" key="2">
    <source>
        <dbReference type="EMBL" id="KIK95899.1"/>
    </source>
</evidence>
<feature type="region of interest" description="Disordered" evidence="1">
    <location>
        <begin position="80"/>
        <end position="109"/>
    </location>
</feature>
<dbReference type="EMBL" id="KN825014">
    <property type="protein sequence ID" value="KIK95899.1"/>
    <property type="molecule type" value="Genomic_DNA"/>
</dbReference>
<reference evidence="2 3" key="1">
    <citation type="submission" date="2014-04" db="EMBL/GenBank/DDBJ databases">
        <authorList>
            <consortium name="DOE Joint Genome Institute"/>
            <person name="Kuo A."/>
            <person name="Kohler A."/>
            <person name="Jargeat P."/>
            <person name="Nagy L.G."/>
            <person name="Floudas D."/>
            <person name="Copeland A."/>
            <person name="Barry K.W."/>
            <person name="Cichocki N."/>
            <person name="Veneault-Fourrey C."/>
            <person name="LaButti K."/>
            <person name="Lindquist E.A."/>
            <person name="Lipzen A."/>
            <person name="Lundell T."/>
            <person name="Morin E."/>
            <person name="Murat C."/>
            <person name="Sun H."/>
            <person name="Tunlid A."/>
            <person name="Henrissat B."/>
            <person name="Grigoriev I.V."/>
            <person name="Hibbett D.S."/>
            <person name="Martin F."/>
            <person name="Nordberg H.P."/>
            <person name="Cantor M.N."/>
            <person name="Hua S.X."/>
        </authorList>
    </citation>
    <scope>NUCLEOTIDE SEQUENCE [LARGE SCALE GENOMIC DNA]</scope>
    <source>
        <strain evidence="2 3">Ve08.2h10</strain>
    </source>
</reference>